<evidence type="ECO:0000313" key="2">
    <source>
        <dbReference type="EMBL" id="CAK0806581.1"/>
    </source>
</evidence>
<protein>
    <submittedName>
        <fullName evidence="2">Uncharacterized protein</fullName>
    </submittedName>
</protein>
<feature type="compositionally biased region" description="Basic and acidic residues" evidence="1">
    <location>
        <begin position="234"/>
        <end position="246"/>
    </location>
</feature>
<organism evidence="2 3">
    <name type="scientific">Prorocentrum cordatum</name>
    <dbReference type="NCBI Taxonomy" id="2364126"/>
    <lineage>
        <taxon>Eukaryota</taxon>
        <taxon>Sar</taxon>
        <taxon>Alveolata</taxon>
        <taxon>Dinophyceae</taxon>
        <taxon>Prorocentrales</taxon>
        <taxon>Prorocentraceae</taxon>
        <taxon>Prorocentrum</taxon>
    </lineage>
</organism>
<feature type="compositionally biased region" description="Acidic residues" evidence="1">
    <location>
        <begin position="247"/>
        <end position="256"/>
    </location>
</feature>
<name>A0ABN9QKI0_9DINO</name>
<sequence length="428" mass="45841">MRRRGRGKKERACPTRARLRVNWRGRAVAEKHCTRPCDAKHVACGGAQRRNEARRQLKLRKMGVGADSLPRKHPATEQERTTNGEATGGGGRGGGGGGEEEEEEEQAVRGPKAARLARKRAGTGSPPPRAGAGPPERSPLHGADGSGHSEQGPTVPAFLVSPTWAPERRLQGNLKRSQQACRLEMAAAHEPRESAPARARSTRTGPDWMRSPNGWDHLPSCGEPPRVGAWPRGARWEGEGGRKVDREDEEPGEESGETTGRAAPPQKAELGSRLPKSERPLHGSHGPCSGLHRQEARPPAARVPRAHTGILLPAEPHDPRISGLKLRGCAPHKSYNVTALQRNCTTAVAKGAPRAPQGEMRHRLPLSAASARHWTGTGSMMNFSGSALGPVRTSTRGVRAALLWATTLPFNEASARVPQGGADAPRCL</sequence>
<dbReference type="Proteomes" id="UP001189429">
    <property type="component" value="Unassembled WGS sequence"/>
</dbReference>
<reference evidence="2" key="1">
    <citation type="submission" date="2023-10" db="EMBL/GenBank/DDBJ databases">
        <authorList>
            <person name="Chen Y."/>
            <person name="Shah S."/>
            <person name="Dougan E. K."/>
            <person name="Thang M."/>
            <person name="Chan C."/>
        </authorList>
    </citation>
    <scope>NUCLEOTIDE SEQUENCE [LARGE SCALE GENOMIC DNA]</scope>
</reference>
<proteinExistence type="predicted"/>
<gene>
    <name evidence="2" type="ORF">PCOR1329_LOCUS12758</name>
</gene>
<feature type="region of interest" description="Disordered" evidence="1">
    <location>
        <begin position="60"/>
        <end position="302"/>
    </location>
</feature>
<evidence type="ECO:0000256" key="1">
    <source>
        <dbReference type="SAM" id="MobiDB-lite"/>
    </source>
</evidence>
<feature type="compositionally biased region" description="Gly residues" evidence="1">
    <location>
        <begin position="86"/>
        <end position="97"/>
    </location>
</feature>
<accession>A0ABN9QKI0</accession>
<dbReference type="EMBL" id="CAUYUJ010003747">
    <property type="protein sequence ID" value="CAK0806581.1"/>
    <property type="molecule type" value="Genomic_DNA"/>
</dbReference>
<evidence type="ECO:0000313" key="3">
    <source>
        <dbReference type="Proteomes" id="UP001189429"/>
    </source>
</evidence>
<comment type="caution">
    <text evidence="2">The sequence shown here is derived from an EMBL/GenBank/DDBJ whole genome shotgun (WGS) entry which is preliminary data.</text>
</comment>
<keyword evidence="3" id="KW-1185">Reference proteome</keyword>